<evidence type="ECO:0000313" key="10">
    <source>
        <dbReference type="Proteomes" id="UP000317318"/>
    </source>
</evidence>
<reference evidence="9 10" key="1">
    <citation type="submission" date="2019-02" db="EMBL/GenBank/DDBJ databases">
        <title>Deep-cultivation of Planctomycetes and their phenomic and genomic characterization uncovers novel biology.</title>
        <authorList>
            <person name="Wiegand S."/>
            <person name="Jogler M."/>
            <person name="Boedeker C."/>
            <person name="Pinto D."/>
            <person name="Vollmers J."/>
            <person name="Rivas-Marin E."/>
            <person name="Kohn T."/>
            <person name="Peeters S.H."/>
            <person name="Heuer A."/>
            <person name="Rast P."/>
            <person name="Oberbeckmann S."/>
            <person name="Bunk B."/>
            <person name="Jeske O."/>
            <person name="Meyerdierks A."/>
            <person name="Storesund J.E."/>
            <person name="Kallscheuer N."/>
            <person name="Luecker S."/>
            <person name="Lage O.M."/>
            <person name="Pohl T."/>
            <person name="Merkel B.J."/>
            <person name="Hornburger P."/>
            <person name="Mueller R.-W."/>
            <person name="Bruemmer F."/>
            <person name="Labrenz M."/>
            <person name="Spormann A.M."/>
            <person name="Op den Camp H."/>
            <person name="Overmann J."/>
            <person name="Amann R."/>
            <person name="Jetten M.S.M."/>
            <person name="Mascher T."/>
            <person name="Medema M.H."/>
            <person name="Devos D.P."/>
            <person name="Kaster A.-K."/>
            <person name="Ovreas L."/>
            <person name="Rohde M."/>
            <person name="Galperin M.Y."/>
            <person name="Jogler C."/>
        </authorList>
    </citation>
    <scope>NUCLEOTIDE SEQUENCE [LARGE SCALE GENOMIC DNA]</scope>
    <source>
        <strain evidence="9 10">Pan189</strain>
    </source>
</reference>
<evidence type="ECO:0000256" key="1">
    <source>
        <dbReference type="ARBA" id="ARBA00022670"/>
    </source>
</evidence>
<organism evidence="9 10">
    <name type="scientific">Stratiformator vulcanicus</name>
    <dbReference type="NCBI Taxonomy" id="2527980"/>
    <lineage>
        <taxon>Bacteria</taxon>
        <taxon>Pseudomonadati</taxon>
        <taxon>Planctomycetota</taxon>
        <taxon>Planctomycetia</taxon>
        <taxon>Planctomycetales</taxon>
        <taxon>Planctomycetaceae</taxon>
        <taxon>Stratiformator</taxon>
    </lineage>
</organism>
<dbReference type="PANTHER" id="PTHR34217">
    <property type="entry name" value="METAL-DEPENDENT CARBOXYPEPTIDASE"/>
    <property type="match status" value="1"/>
</dbReference>
<evidence type="ECO:0000256" key="6">
    <source>
        <dbReference type="RuleBase" id="RU003435"/>
    </source>
</evidence>
<dbReference type="RefSeq" id="WP_145362516.1">
    <property type="nucleotide sequence ID" value="NZ_CP036268.1"/>
</dbReference>
<dbReference type="InterPro" id="IPR013647">
    <property type="entry name" value="OligopepF_N_dom"/>
</dbReference>
<dbReference type="Gene3D" id="1.10.1370.20">
    <property type="entry name" value="Oligoendopeptidase f, C-terminal domain"/>
    <property type="match status" value="1"/>
</dbReference>
<dbReference type="GO" id="GO:0004222">
    <property type="term" value="F:metalloendopeptidase activity"/>
    <property type="evidence" value="ECO:0007669"/>
    <property type="project" value="InterPro"/>
</dbReference>
<gene>
    <name evidence="9" type="primary">pepF1</name>
    <name evidence="9" type="ORF">Pan189_06610</name>
</gene>
<keyword evidence="1 6" id="KW-0645">Protease</keyword>
<dbReference type="AlphaFoldDB" id="A0A517QXC3"/>
<evidence type="ECO:0000313" key="9">
    <source>
        <dbReference type="EMBL" id="QDT36305.1"/>
    </source>
</evidence>
<dbReference type="EC" id="3.4.24.-" evidence="9"/>
<dbReference type="Pfam" id="PF01432">
    <property type="entry name" value="Peptidase_M3"/>
    <property type="match status" value="1"/>
</dbReference>
<comment type="cofactor">
    <cofactor evidence="6">
        <name>Zn(2+)</name>
        <dbReference type="ChEBI" id="CHEBI:29105"/>
    </cofactor>
    <text evidence="6">Binds 1 zinc ion.</text>
</comment>
<dbReference type="OrthoDB" id="9762795at2"/>
<dbReference type="Pfam" id="PF08439">
    <property type="entry name" value="Peptidase_M3_N"/>
    <property type="match status" value="1"/>
</dbReference>
<feature type="domain" description="Peptidase M3A/M3B catalytic" evidence="7">
    <location>
        <begin position="205"/>
        <end position="585"/>
    </location>
</feature>
<name>A0A517QXC3_9PLAN</name>
<dbReference type="InterPro" id="IPR001333">
    <property type="entry name" value="Peptidase_M32_Taq"/>
</dbReference>
<dbReference type="InterPro" id="IPR011977">
    <property type="entry name" value="Pept_M3B_clade3"/>
</dbReference>
<evidence type="ECO:0000256" key="4">
    <source>
        <dbReference type="ARBA" id="ARBA00022833"/>
    </source>
</evidence>
<dbReference type="NCBIfam" id="TIGR02290">
    <property type="entry name" value="M3_fam_3"/>
    <property type="match status" value="1"/>
</dbReference>
<evidence type="ECO:0000256" key="5">
    <source>
        <dbReference type="ARBA" id="ARBA00023049"/>
    </source>
</evidence>
<comment type="similarity">
    <text evidence="6">Belongs to the peptidase M3 family.</text>
</comment>
<dbReference type="SUPFAM" id="SSF55486">
    <property type="entry name" value="Metalloproteases ('zincins'), catalytic domain"/>
    <property type="match status" value="1"/>
</dbReference>
<evidence type="ECO:0000256" key="2">
    <source>
        <dbReference type="ARBA" id="ARBA00022723"/>
    </source>
</evidence>
<sequence length="609" mass="68913">MSAATYPLTWDLDSIFPNPETPAFEGIIDTYEGDLKKLATRSEALSAVEPDAHSTSEWVHFLRDYGGVAERAGDLRSFIGCHAAADAGNATYRKYEAHLASLSPFLEAIATNVELRLKDLDGSELESFLSTDPELRRNAFFLQNSKSVAALRYPREQELLAAELGVDGIHAWGRLYDRISGDLRITVMERGELVEKSVGQVTFDSRERNVRQNNFFAADKAWETVADDCADALNHIAGTRLTRYRRLGLEDHLTAPLLYNRMKRETLDAMWSAVANRKSRIVDYVDRKAKVLGLEKLAWYDQATPFPVVRGSDARLSYDDACAMIFDTFDGFSPDFGEFARMAIRDRWVEAENRGGKRQGGFCTDFPGQKQTRIFMTFTESADSMSTLAHELGHAYHAWVLKDQPVFSQDYPMNLAETASTFAEQVLGQRRLDQAESADDRLVTLDHMLFDAVSYLMNIHSRFIFESAFYQERAQGELTADRLCELMLAAQKEGYQNSLAADGWHERFWAGKLHFYISELPFYNFPYTFGYLLSLGLYAAADEIDDFPSAYREFLIATGCMTAEEAVQSTLGYDLTEPEFWNRSIDVIDKRITEYLSLTELLFGDSNGS</sequence>
<dbReference type="EMBL" id="CP036268">
    <property type="protein sequence ID" value="QDT36305.1"/>
    <property type="molecule type" value="Genomic_DNA"/>
</dbReference>
<proteinExistence type="inferred from homology"/>
<dbReference type="KEGG" id="svp:Pan189_06610"/>
<keyword evidence="4 6" id="KW-0862">Zinc</keyword>
<dbReference type="GO" id="GO:0046872">
    <property type="term" value="F:metal ion binding"/>
    <property type="evidence" value="ECO:0007669"/>
    <property type="project" value="UniProtKB-UniRule"/>
</dbReference>
<dbReference type="Gene3D" id="1.20.140.70">
    <property type="entry name" value="Oligopeptidase f, N-terminal domain"/>
    <property type="match status" value="1"/>
</dbReference>
<dbReference type="CDD" id="cd09607">
    <property type="entry name" value="M3B_PepF"/>
    <property type="match status" value="1"/>
</dbReference>
<dbReference type="InterPro" id="IPR034006">
    <property type="entry name" value="M3B_PepF_2"/>
</dbReference>
<keyword evidence="3 6" id="KW-0378">Hydrolase</keyword>
<accession>A0A517QXC3</accession>
<dbReference type="InterPro" id="IPR042088">
    <property type="entry name" value="OligoPept_F_C"/>
</dbReference>
<evidence type="ECO:0000256" key="3">
    <source>
        <dbReference type="ARBA" id="ARBA00022801"/>
    </source>
</evidence>
<dbReference type="InterPro" id="IPR001567">
    <property type="entry name" value="Pept_M3A_M3B_dom"/>
</dbReference>
<feature type="domain" description="Oligopeptidase F N-terminal" evidence="8">
    <location>
        <begin position="118"/>
        <end position="184"/>
    </location>
</feature>
<keyword evidence="2 6" id="KW-0479">Metal-binding</keyword>
<dbReference type="PANTHER" id="PTHR34217:SF1">
    <property type="entry name" value="CARBOXYPEPTIDASE 1"/>
    <property type="match status" value="1"/>
</dbReference>
<dbReference type="Proteomes" id="UP000317318">
    <property type="component" value="Chromosome"/>
</dbReference>
<protein>
    <submittedName>
        <fullName evidence="9">Oligoendopeptidase F, plasmid</fullName>
        <ecNumber evidence="9">3.4.24.-</ecNumber>
    </submittedName>
</protein>
<keyword evidence="5 6" id="KW-0482">Metalloprotease</keyword>
<keyword evidence="10" id="KW-1185">Reference proteome</keyword>
<evidence type="ECO:0000259" key="7">
    <source>
        <dbReference type="Pfam" id="PF01432"/>
    </source>
</evidence>
<dbReference type="GO" id="GO:0006508">
    <property type="term" value="P:proteolysis"/>
    <property type="evidence" value="ECO:0007669"/>
    <property type="project" value="UniProtKB-KW"/>
</dbReference>
<evidence type="ECO:0000259" key="8">
    <source>
        <dbReference type="Pfam" id="PF08439"/>
    </source>
</evidence>
<dbReference type="GO" id="GO:0004181">
    <property type="term" value="F:metallocarboxypeptidase activity"/>
    <property type="evidence" value="ECO:0007669"/>
    <property type="project" value="InterPro"/>
</dbReference>